<dbReference type="KEGG" id="tdu:QJT80_01325"/>
<dbReference type="Proteomes" id="UP001300672">
    <property type="component" value="Chromosome"/>
</dbReference>
<dbReference type="GO" id="GO:0005886">
    <property type="term" value="C:plasma membrane"/>
    <property type="evidence" value="ECO:0007669"/>
    <property type="project" value="UniProtKB-SubCell"/>
</dbReference>
<dbReference type="InterPro" id="IPR050833">
    <property type="entry name" value="Poly_Biosynth_Transport"/>
</dbReference>
<evidence type="ECO:0000256" key="1">
    <source>
        <dbReference type="ARBA" id="ARBA00004651"/>
    </source>
</evidence>
<feature type="transmembrane region" description="Helical" evidence="7">
    <location>
        <begin position="142"/>
        <end position="162"/>
    </location>
</feature>
<keyword evidence="6 7" id="KW-0472">Membrane</keyword>
<evidence type="ECO:0000256" key="4">
    <source>
        <dbReference type="ARBA" id="ARBA00022692"/>
    </source>
</evidence>
<sequence>MLKQKIFNSIKWNGIALISRAIMHFIQLLLTTYYLIPSDVGILAIVFALMTFAQTISDGGINQSIIYNQHLNEHELGQIYFFNLLISTCISFILITASPLIANIYKAEKLISLLVLIAIILFINSTTQILKTLAQKKLAFQILSKIDIISNIIGLIITSISFYLNLSIYSPVSGLLASVMSSSILTWIFIKPQCNIKFNLDWNFKKIYSSIIFGLEILGANIVGSITSKLDILIGGLLLNSEHIGIYSLAKEINLRISSTINPIITKIMFPVMAEHQNNTNELKKLYINTLSIVNAINIPIYTAILFYSYDIIILFFNEKWLATLPLLKILSIWGIFNATGNPVGILLTAKGKSKLALYWNIALFPITVVFVLLGSLVNIQYLAMSMSVLFLTTYIPSWYFLVYPVCKLDFLDFFKTLIQPIILSFVAATISYLIIFNLETTNLHFIIGLIIFSLIYFYISYKLNFLWFHTISVFFNHNKGIKSCVV</sequence>
<feature type="transmembrane region" description="Helical" evidence="7">
    <location>
        <begin position="442"/>
        <end position="460"/>
    </location>
</feature>
<name>A0AA95KFQ6_9GAMM</name>
<protein>
    <submittedName>
        <fullName evidence="8">MOP flippase family protein</fullName>
    </submittedName>
</protein>
<feature type="transmembrane region" description="Helical" evidence="7">
    <location>
        <begin position="286"/>
        <end position="310"/>
    </location>
</feature>
<gene>
    <name evidence="8" type="ORF">QJT80_01325</name>
</gene>
<reference evidence="8" key="1">
    <citation type="journal article" date="2023" name="Int. J. Mol. Sci.">
        <title>Metagenomics Revealed a New Genus 'Candidatus Thiocaldithrix dubininis' gen. nov., sp. nov. and a New Species 'Candidatus Thiothrix putei' sp. nov. in the Family Thiotrichaceae, Some Members of Which Have Traits of Both Na+- and H+-Motive Energetics.</title>
        <authorList>
            <person name="Ravin N.V."/>
            <person name="Muntyan M.S."/>
            <person name="Smolyakov D.D."/>
            <person name="Rudenko T.S."/>
            <person name="Beletsky A.V."/>
            <person name="Mardanov A.V."/>
            <person name="Grabovich M.Y."/>
        </authorList>
    </citation>
    <scope>NUCLEOTIDE SEQUENCE</scope>
    <source>
        <strain evidence="8">GKL-01</strain>
    </source>
</reference>
<evidence type="ECO:0000313" key="8">
    <source>
        <dbReference type="EMBL" id="WGZ91126.1"/>
    </source>
</evidence>
<feature type="transmembrane region" description="Helical" evidence="7">
    <location>
        <begin position="418"/>
        <end position="436"/>
    </location>
</feature>
<evidence type="ECO:0000256" key="2">
    <source>
        <dbReference type="ARBA" id="ARBA00007430"/>
    </source>
</evidence>
<evidence type="ECO:0000256" key="3">
    <source>
        <dbReference type="ARBA" id="ARBA00022475"/>
    </source>
</evidence>
<feature type="transmembrane region" description="Helical" evidence="7">
    <location>
        <begin position="384"/>
        <end position="406"/>
    </location>
</feature>
<keyword evidence="4 7" id="KW-0812">Transmembrane</keyword>
<keyword evidence="3" id="KW-1003">Cell membrane</keyword>
<comment type="subcellular location">
    <subcellularLocation>
        <location evidence="1">Cell membrane</location>
        <topology evidence="1">Multi-pass membrane protein</topology>
    </subcellularLocation>
</comment>
<feature type="transmembrane region" description="Helical" evidence="7">
    <location>
        <begin position="12"/>
        <end position="36"/>
    </location>
</feature>
<dbReference type="PANTHER" id="PTHR30250:SF10">
    <property type="entry name" value="LIPOPOLYSACCHARIDE BIOSYNTHESIS PROTEIN WZXC"/>
    <property type="match status" value="1"/>
</dbReference>
<feature type="transmembrane region" description="Helical" evidence="7">
    <location>
        <begin position="357"/>
        <end position="378"/>
    </location>
</feature>
<dbReference type="EMBL" id="CP124755">
    <property type="protein sequence ID" value="WGZ91126.1"/>
    <property type="molecule type" value="Genomic_DNA"/>
</dbReference>
<feature type="transmembrane region" description="Helical" evidence="7">
    <location>
        <begin position="168"/>
        <end position="190"/>
    </location>
</feature>
<feature type="transmembrane region" description="Helical" evidence="7">
    <location>
        <begin position="111"/>
        <end position="130"/>
    </location>
</feature>
<accession>A0AA95KFQ6</accession>
<feature type="transmembrane region" description="Helical" evidence="7">
    <location>
        <begin position="42"/>
        <end position="61"/>
    </location>
</feature>
<dbReference type="NCBIfam" id="NF007773">
    <property type="entry name" value="PRK10459.1"/>
    <property type="match status" value="1"/>
</dbReference>
<organism evidence="8">
    <name type="scientific">Candidatus Thiocaldithrix dubininis</name>
    <dbReference type="NCBI Taxonomy" id="3080823"/>
    <lineage>
        <taxon>Bacteria</taxon>
        <taxon>Pseudomonadati</taxon>
        <taxon>Pseudomonadota</taxon>
        <taxon>Gammaproteobacteria</taxon>
        <taxon>Thiotrichales</taxon>
        <taxon>Thiotrichaceae</taxon>
        <taxon>Candidatus Thiocaldithrix</taxon>
    </lineage>
</organism>
<feature type="transmembrane region" description="Helical" evidence="7">
    <location>
        <begin position="330"/>
        <end position="350"/>
    </location>
</feature>
<evidence type="ECO:0000256" key="5">
    <source>
        <dbReference type="ARBA" id="ARBA00022989"/>
    </source>
</evidence>
<dbReference type="Pfam" id="PF13440">
    <property type="entry name" value="Polysacc_synt_3"/>
    <property type="match status" value="1"/>
</dbReference>
<evidence type="ECO:0000256" key="6">
    <source>
        <dbReference type="ARBA" id="ARBA00023136"/>
    </source>
</evidence>
<keyword evidence="5 7" id="KW-1133">Transmembrane helix</keyword>
<evidence type="ECO:0000256" key="7">
    <source>
        <dbReference type="SAM" id="Phobius"/>
    </source>
</evidence>
<dbReference type="PANTHER" id="PTHR30250">
    <property type="entry name" value="PST FAMILY PREDICTED COLANIC ACID TRANSPORTER"/>
    <property type="match status" value="1"/>
</dbReference>
<proteinExistence type="inferred from homology"/>
<reference evidence="8" key="2">
    <citation type="submission" date="2023-04" db="EMBL/GenBank/DDBJ databases">
        <authorList>
            <person name="Beletskiy A.V."/>
            <person name="Mardanov A.V."/>
            <person name="Ravin N.V."/>
        </authorList>
    </citation>
    <scope>NUCLEOTIDE SEQUENCE</scope>
    <source>
        <strain evidence="8">GKL-01</strain>
    </source>
</reference>
<dbReference type="AlphaFoldDB" id="A0AA95KFQ6"/>
<feature type="transmembrane region" description="Helical" evidence="7">
    <location>
        <begin position="81"/>
        <end position="105"/>
    </location>
</feature>
<comment type="similarity">
    <text evidence="2">Belongs to the polysaccharide synthase family.</text>
</comment>